<reference evidence="1" key="1">
    <citation type="submission" date="2013-11" db="EMBL/GenBank/DDBJ databases">
        <title>Draft genome of the bovine lungworm Dictyocaulus viviparus.</title>
        <authorList>
            <person name="Mitreva M."/>
        </authorList>
    </citation>
    <scope>NUCLEOTIDE SEQUENCE [LARGE SCALE GENOMIC DNA]</scope>
    <source>
        <strain evidence="1">HannoverDv2000</strain>
    </source>
</reference>
<dbReference type="OrthoDB" id="5862142at2759"/>
<protein>
    <submittedName>
        <fullName evidence="1">Uncharacterized protein</fullName>
    </submittedName>
</protein>
<dbReference type="AlphaFoldDB" id="A0A0D8XSX8"/>
<keyword evidence="2" id="KW-1185">Reference proteome</keyword>
<dbReference type="Proteomes" id="UP000053766">
    <property type="component" value="Unassembled WGS sequence"/>
</dbReference>
<gene>
    <name evidence="1" type="ORF">DICVIV_06992</name>
</gene>
<evidence type="ECO:0000313" key="2">
    <source>
        <dbReference type="Proteomes" id="UP000053766"/>
    </source>
</evidence>
<organism evidence="1 2">
    <name type="scientific">Dictyocaulus viviparus</name>
    <name type="common">Bovine lungworm</name>
    <dbReference type="NCBI Taxonomy" id="29172"/>
    <lineage>
        <taxon>Eukaryota</taxon>
        <taxon>Metazoa</taxon>
        <taxon>Ecdysozoa</taxon>
        <taxon>Nematoda</taxon>
        <taxon>Chromadorea</taxon>
        <taxon>Rhabditida</taxon>
        <taxon>Rhabditina</taxon>
        <taxon>Rhabditomorpha</taxon>
        <taxon>Strongyloidea</taxon>
        <taxon>Metastrongylidae</taxon>
        <taxon>Dictyocaulus</taxon>
    </lineage>
</organism>
<sequence length="211" mass="24046">MNCMRNNVPHFMTLLSNEQLKMIDRLVDSIHRYRRVDVLLQEIHLILLTAENGITSECAKRFNEVTVCPKCITDGKVGYCRSSCQIASFGCLENLAKNWEADTHKLEELTKNFHQGFDQVSLLITFLLFHRTNAILLNEGVSNSLRLLVEMKAPRLARMIVSRCGPLLRTDINETSYLIPKPQQPKEIGLNTEKLVKQLLSLGSIKSHQVN</sequence>
<name>A0A0D8XSX8_DICVI</name>
<evidence type="ECO:0000313" key="1">
    <source>
        <dbReference type="EMBL" id="KJH46912.1"/>
    </source>
</evidence>
<dbReference type="STRING" id="29172.A0A0D8XSX8"/>
<accession>A0A0D8XSX8</accession>
<dbReference type="EMBL" id="KN716328">
    <property type="protein sequence ID" value="KJH46912.1"/>
    <property type="molecule type" value="Genomic_DNA"/>
</dbReference>
<proteinExistence type="predicted"/>